<gene>
    <name evidence="2" type="ORF">DFH08DRAFT_938228</name>
</gene>
<feature type="region of interest" description="Disordered" evidence="1">
    <location>
        <begin position="559"/>
        <end position="591"/>
    </location>
</feature>
<reference evidence="2" key="1">
    <citation type="submission" date="2023-03" db="EMBL/GenBank/DDBJ databases">
        <title>Massive genome expansion in bonnet fungi (Mycena s.s.) driven by repeated elements and novel gene families across ecological guilds.</title>
        <authorList>
            <consortium name="Lawrence Berkeley National Laboratory"/>
            <person name="Harder C.B."/>
            <person name="Miyauchi S."/>
            <person name="Viragh M."/>
            <person name="Kuo A."/>
            <person name="Thoen E."/>
            <person name="Andreopoulos B."/>
            <person name="Lu D."/>
            <person name="Skrede I."/>
            <person name="Drula E."/>
            <person name="Henrissat B."/>
            <person name="Morin E."/>
            <person name="Kohler A."/>
            <person name="Barry K."/>
            <person name="LaButti K."/>
            <person name="Morin E."/>
            <person name="Salamov A."/>
            <person name="Lipzen A."/>
            <person name="Mereny Z."/>
            <person name="Hegedus B."/>
            <person name="Baldrian P."/>
            <person name="Stursova M."/>
            <person name="Weitz H."/>
            <person name="Taylor A."/>
            <person name="Grigoriev I.V."/>
            <person name="Nagy L.G."/>
            <person name="Martin F."/>
            <person name="Kauserud H."/>
        </authorList>
    </citation>
    <scope>NUCLEOTIDE SEQUENCE</scope>
    <source>
        <strain evidence="2">CBHHK002</strain>
    </source>
</reference>
<sequence>MVSQLEREKLEMPSSPQYRNNDVQIEVLVRRGKDTEYCKSRHEGRTEGPKNRGIEIERSRVSETRTAGRFKCEKERRRGVADEVESRESRVELRESRAIPPGRVNIQRYARVESWIGLGKGTNAMDASCIELDSITCRRRGGSRKEDGIDHHPHLPHPSQDEAYGRLDSGPELKSEESFVEVGAGCGARWMSGYWVQWMRKKAFSCLFFPYTRLRHPIARPGPGSDAGAGSQDEMRGWQYGARGAGAVVVVAVSVTGGVCDLGCVSGAPAVSLAAGEGRGPARGYGYGYAHEVSRSLARCYRDHTPAAAAGDAGGHGFFLRRPRVLGSLAAGACIARRGCSRVLVLVRVRLPKARVLLVVLVLMHGCYCCWQSRGWRGGCGGRESGSGSGDARGAARADRVEKWGAVESGRNGAGSGGPVDDATGGGGDEEGTPGEGVRRSRADKGGLEGDEGQRRMGRGSRALSVRCGKMRVLDSTRLALEPAPANCVCAHGTRYSRASPGMMRGRRAEYTSARTSATAPASVHGVVGLPSLSYPRHRKRRPPPLSCAFDAARRCVTGVEPDDGRRKPERVRRAPAHAGARAREGRGDRGAPLVEPALEAYEHGEGVIMDLVRVVCGRRDAWLLRWRTHSALMNGA</sequence>
<feature type="region of interest" description="Disordered" evidence="1">
    <location>
        <begin position="1"/>
        <end position="21"/>
    </location>
</feature>
<evidence type="ECO:0000256" key="1">
    <source>
        <dbReference type="SAM" id="MobiDB-lite"/>
    </source>
</evidence>
<feature type="region of interest" description="Disordered" evidence="1">
    <location>
        <begin position="406"/>
        <end position="461"/>
    </location>
</feature>
<organism evidence="2 3">
    <name type="scientific">Mycena albidolilacea</name>
    <dbReference type="NCBI Taxonomy" id="1033008"/>
    <lineage>
        <taxon>Eukaryota</taxon>
        <taxon>Fungi</taxon>
        <taxon>Dikarya</taxon>
        <taxon>Basidiomycota</taxon>
        <taxon>Agaricomycotina</taxon>
        <taxon>Agaricomycetes</taxon>
        <taxon>Agaricomycetidae</taxon>
        <taxon>Agaricales</taxon>
        <taxon>Marasmiineae</taxon>
        <taxon>Mycenaceae</taxon>
        <taxon>Mycena</taxon>
    </lineage>
</organism>
<accession>A0AAD7ENI4</accession>
<protein>
    <submittedName>
        <fullName evidence="2">Uncharacterized protein</fullName>
    </submittedName>
</protein>
<feature type="region of interest" description="Disordered" evidence="1">
    <location>
        <begin position="140"/>
        <end position="168"/>
    </location>
</feature>
<keyword evidence="3" id="KW-1185">Reference proteome</keyword>
<feature type="compositionally biased region" description="Basic and acidic residues" evidence="1">
    <location>
        <begin position="437"/>
        <end position="455"/>
    </location>
</feature>
<comment type="caution">
    <text evidence="2">The sequence shown here is derived from an EMBL/GenBank/DDBJ whole genome shotgun (WGS) entry which is preliminary data.</text>
</comment>
<dbReference type="EMBL" id="JARIHO010000024">
    <property type="protein sequence ID" value="KAJ7342899.1"/>
    <property type="molecule type" value="Genomic_DNA"/>
</dbReference>
<name>A0AAD7ENI4_9AGAR</name>
<dbReference type="Proteomes" id="UP001218218">
    <property type="component" value="Unassembled WGS sequence"/>
</dbReference>
<evidence type="ECO:0000313" key="3">
    <source>
        <dbReference type="Proteomes" id="UP001218218"/>
    </source>
</evidence>
<proteinExistence type="predicted"/>
<feature type="compositionally biased region" description="Basic and acidic residues" evidence="1">
    <location>
        <begin position="143"/>
        <end position="168"/>
    </location>
</feature>
<evidence type="ECO:0000313" key="2">
    <source>
        <dbReference type="EMBL" id="KAJ7342899.1"/>
    </source>
</evidence>
<feature type="compositionally biased region" description="Basic and acidic residues" evidence="1">
    <location>
        <begin position="1"/>
        <end position="11"/>
    </location>
</feature>
<dbReference type="AlphaFoldDB" id="A0AAD7ENI4"/>